<evidence type="ECO:0000313" key="2">
    <source>
        <dbReference type="EMBL" id="MDQ0515253.1"/>
    </source>
</evidence>
<dbReference type="RefSeq" id="WP_266281210.1">
    <property type="nucleotide sequence ID" value="NZ_JAPKNF010000001.1"/>
</dbReference>
<dbReference type="EMBL" id="JAUSWJ010000001">
    <property type="protein sequence ID" value="MDQ0515253.1"/>
    <property type="molecule type" value="Genomic_DNA"/>
</dbReference>
<evidence type="ECO:0000256" key="1">
    <source>
        <dbReference type="SAM" id="Phobius"/>
    </source>
</evidence>
<name>A0ABU0M2T3_9HYPH</name>
<sequence length="171" mass="17538">MLRWSRALAAACLCIAALLPALMLVYWWLTPADAVFRQAGLGLSPPAELGLPVRLAGFAFAMVPLAALVLGLLSARRCFACFAAGRIFSAEAARGLRGFALGVGASALLKPLAGAALSLLLGAASPEQTRTLVLSVGSDTLLSLLFAVMVAIVASVLVSAADIAAENEQFV</sequence>
<keyword evidence="1" id="KW-0472">Membrane</keyword>
<dbReference type="InterPro" id="IPR021354">
    <property type="entry name" value="DUF2975"/>
</dbReference>
<evidence type="ECO:0008006" key="4">
    <source>
        <dbReference type="Google" id="ProtNLM"/>
    </source>
</evidence>
<evidence type="ECO:0000313" key="3">
    <source>
        <dbReference type="Proteomes" id="UP001223743"/>
    </source>
</evidence>
<accession>A0ABU0M2T3</accession>
<gene>
    <name evidence="2" type="ORF">QO015_000866</name>
</gene>
<organism evidence="2 3">
    <name type="scientific">Kaistia geumhonensis</name>
    <dbReference type="NCBI Taxonomy" id="410839"/>
    <lineage>
        <taxon>Bacteria</taxon>
        <taxon>Pseudomonadati</taxon>
        <taxon>Pseudomonadota</taxon>
        <taxon>Alphaproteobacteria</taxon>
        <taxon>Hyphomicrobiales</taxon>
        <taxon>Kaistiaceae</taxon>
        <taxon>Kaistia</taxon>
    </lineage>
</organism>
<keyword evidence="1" id="KW-0812">Transmembrane</keyword>
<dbReference type="Pfam" id="PF11188">
    <property type="entry name" value="DUF2975"/>
    <property type="match status" value="1"/>
</dbReference>
<feature type="transmembrane region" description="Helical" evidence="1">
    <location>
        <begin position="49"/>
        <end position="75"/>
    </location>
</feature>
<feature type="transmembrane region" description="Helical" evidence="1">
    <location>
        <begin position="141"/>
        <end position="165"/>
    </location>
</feature>
<protein>
    <recommendedName>
        <fullName evidence="4">DUF2975 domain-containing protein</fullName>
    </recommendedName>
</protein>
<keyword evidence="1" id="KW-1133">Transmembrane helix</keyword>
<feature type="transmembrane region" description="Helical" evidence="1">
    <location>
        <begin position="96"/>
        <end position="121"/>
    </location>
</feature>
<feature type="transmembrane region" description="Helical" evidence="1">
    <location>
        <begin position="7"/>
        <end position="29"/>
    </location>
</feature>
<proteinExistence type="predicted"/>
<keyword evidence="3" id="KW-1185">Reference proteome</keyword>
<reference evidence="2 3" key="1">
    <citation type="submission" date="2023-07" db="EMBL/GenBank/DDBJ databases">
        <title>Genomic Encyclopedia of Type Strains, Phase IV (KMG-IV): sequencing the most valuable type-strain genomes for metagenomic binning, comparative biology and taxonomic classification.</title>
        <authorList>
            <person name="Goeker M."/>
        </authorList>
    </citation>
    <scope>NUCLEOTIDE SEQUENCE [LARGE SCALE GENOMIC DNA]</scope>
    <source>
        <strain evidence="2 3">B1-1</strain>
    </source>
</reference>
<dbReference type="Proteomes" id="UP001223743">
    <property type="component" value="Unassembled WGS sequence"/>
</dbReference>
<comment type="caution">
    <text evidence="2">The sequence shown here is derived from an EMBL/GenBank/DDBJ whole genome shotgun (WGS) entry which is preliminary data.</text>
</comment>